<feature type="transmembrane region" description="Helical" evidence="1">
    <location>
        <begin position="40"/>
        <end position="58"/>
    </location>
</feature>
<keyword evidence="3" id="KW-1185">Reference proteome</keyword>
<keyword evidence="1" id="KW-0472">Membrane</keyword>
<name>A0A5E4Z4L6_9BURK</name>
<keyword evidence="1" id="KW-0812">Transmembrane</keyword>
<reference evidence="2 3" key="1">
    <citation type="submission" date="2019-08" db="EMBL/GenBank/DDBJ databases">
        <authorList>
            <person name="Peeters C."/>
        </authorList>
    </citation>
    <scope>NUCLEOTIDE SEQUENCE [LARGE SCALE GENOMIC DNA]</scope>
    <source>
        <strain evidence="2 3">LMG 31112</strain>
    </source>
</reference>
<keyword evidence="1" id="KW-1133">Transmembrane helix</keyword>
<gene>
    <name evidence="2" type="ORF">PHO31112_05015</name>
</gene>
<evidence type="ECO:0008006" key="4">
    <source>
        <dbReference type="Google" id="ProtNLM"/>
    </source>
</evidence>
<organism evidence="2 3">
    <name type="scientific">Pandoraea horticolens</name>
    <dbReference type="NCBI Taxonomy" id="2508298"/>
    <lineage>
        <taxon>Bacteria</taxon>
        <taxon>Pseudomonadati</taxon>
        <taxon>Pseudomonadota</taxon>
        <taxon>Betaproteobacteria</taxon>
        <taxon>Burkholderiales</taxon>
        <taxon>Burkholderiaceae</taxon>
        <taxon>Pandoraea</taxon>
    </lineage>
</organism>
<dbReference type="AlphaFoldDB" id="A0A5E4Z4L6"/>
<dbReference type="Proteomes" id="UP000343317">
    <property type="component" value="Unassembled WGS sequence"/>
</dbReference>
<evidence type="ECO:0000256" key="1">
    <source>
        <dbReference type="SAM" id="Phobius"/>
    </source>
</evidence>
<protein>
    <recommendedName>
        <fullName evidence="4">Lipoprotein</fullName>
    </recommendedName>
</protein>
<accession>A0A5E4Z4L6</accession>
<sequence length="85" mass="9187">MSSWCLSVRQISLSIKWRPEGEKTSLRVHIILRASLMRKLTFLFLACTVLLASCAVYVPDDGPHGGRGGPGNGFCPPGQAKKGNC</sequence>
<dbReference type="EMBL" id="CABPSM010000024">
    <property type="protein sequence ID" value="VVE55628.1"/>
    <property type="molecule type" value="Genomic_DNA"/>
</dbReference>
<evidence type="ECO:0000313" key="3">
    <source>
        <dbReference type="Proteomes" id="UP000343317"/>
    </source>
</evidence>
<proteinExistence type="predicted"/>
<evidence type="ECO:0000313" key="2">
    <source>
        <dbReference type="EMBL" id="VVE55628.1"/>
    </source>
</evidence>